<dbReference type="GO" id="GO:0017071">
    <property type="term" value="C:intracellular cyclic nucleotide activated cation channel complex"/>
    <property type="evidence" value="ECO:0007669"/>
    <property type="project" value="TreeGrafter"/>
</dbReference>
<dbReference type="AlphaFoldDB" id="A0A0D6M5J2"/>
<feature type="transmembrane region" description="Helical" evidence="5">
    <location>
        <begin position="33"/>
        <end position="53"/>
    </location>
</feature>
<dbReference type="PANTHER" id="PTHR45638:SF1">
    <property type="entry name" value="CYCLIC NUCLEOTIDE-GATED ION CHANNEL SUBUNIT B, ISOFORM A"/>
    <property type="match status" value="1"/>
</dbReference>
<evidence type="ECO:0000256" key="1">
    <source>
        <dbReference type="ARBA" id="ARBA00004141"/>
    </source>
</evidence>
<evidence type="ECO:0000256" key="4">
    <source>
        <dbReference type="ARBA" id="ARBA00023136"/>
    </source>
</evidence>
<protein>
    <recommendedName>
        <fullName evidence="7">Ion transport domain-containing protein</fullName>
    </recommendedName>
</protein>
<keyword evidence="4 5" id="KW-0472">Membrane</keyword>
<accession>A0A0D6M5J2</accession>
<dbReference type="InterPro" id="IPR005821">
    <property type="entry name" value="Ion_trans_dom"/>
</dbReference>
<evidence type="ECO:0000256" key="5">
    <source>
        <dbReference type="SAM" id="Phobius"/>
    </source>
</evidence>
<keyword evidence="6" id="KW-0732">Signal</keyword>
<evidence type="ECO:0000256" key="3">
    <source>
        <dbReference type="ARBA" id="ARBA00022989"/>
    </source>
</evidence>
<dbReference type="Gene3D" id="1.10.287.70">
    <property type="match status" value="1"/>
</dbReference>
<evidence type="ECO:0000256" key="6">
    <source>
        <dbReference type="SAM" id="SignalP"/>
    </source>
</evidence>
<feature type="signal peptide" evidence="6">
    <location>
        <begin position="1"/>
        <end position="17"/>
    </location>
</feature>
<name>A0A0D6M5J2_9BILA</name>
<feature type="chain" id="PRO_5002307592" description="Ion transport domain-containing protein" evidence="6">
    <location>
        <begin position="18"/>
        <end position="176"/>
    </location>
</feature>
<dbReference type="EMBL" id="KE124912">
    <property type="protein sequence ID" value="EPB75182.1"/>
    <property type="molecule type" value="Genomic_DNA"/>
</dbReference>
<reference evidence="8 9" key="1">
    <citation type="submission" date="2013-05" db="EMBL/GenBank/DDBJ databases">
        <title>Draft genome of the parasitic nematode Anyclostoma ceylanicum.</title>
        <authorList>
            <person name="Mitreva M."/>
        </authorList>
    </citation>
    <scope>NUCLEOTIDE SEQUENCE [LARGE SCALE GENOMIC DNA]</scope>
</reference>
<dbReference type="GO" id="GO:0044877">
    <property type="term" value="F:protein-containing complex binding"/>
    <property type="evidence" value="ECO:0007669"/>
    <property type="project" value="TreeGrafter"/>
</dbReference>
<keyword evidence="3 5" id="KW-1133">Transmembrane helix</keyword>
<dbReference type="GO" id="GO:0005222">
    <property type="term" value="F:intracellularly cAMP-activated cation channel activity"/>
    <property type="evidence" value="ECO:0007669"/>
    <property type="project" value="TreeGrafter"/>
</dbReference>
<gene>
    <name evidence="8" type="ORF">ANCCEY_05753</name>
</gene>
<evidence type="ECO:0000313" key="8">
    <source>
        <dbReference type="EMBL" id="EPB75182.1"/>
    </source>
</evidence>
<sequence length="176" mass="20669">MTWLFLVTIAFLYNAFCIPLRSSYPYQTKTNLIYWLILDYTCDFIYLVDMTLIKPRLRFMKGGISVKARDQTLKHYLMSSVFKLDLIAMIPTDFIYIYSGPTPIWRLNKLTKVIHAGAFRRRSLAPLLQIPSFWQLFDLLDNSFSSPSVIRYPRTFFRDYIAEVELIAESLAHCPT</sequence>
<dbReference type="InterPro" id="IPR050866">
    <property type="entry name" value="CNG_cation_channel"/>
</dbReference>
<evidence type="ECO:0000259" key="7">
    <source>
        <dbReference type="Pfam" id="PF00520"/>
    </source>
</evidence>
<organism evidence="8 9">
    <name type="scientific">Ancylostoma ceylanicum</name>
    <dbReference type="NCBI Taxonomy" id="53326"/>
    <lineage>
        <taxon>Eukaryota</taxon>
        <taxon>Metazoa</taxon>
        <taxon>Ecdysozoa</taxon>
        <taxon>Nematoda</taxon>
        <taxon>Chromadorea</taxon>
        <taxon>Rhabditida</taxon>
        <taxon>Rhabditina</taxon>
        <taxon>Rhabditomorpha</taxon>
        <taxon>Strongyloidea</taxon>
        <taxon>Ancylostomatidae</taxon>
        <taxon>Ancylostomatinae</taxon>
        <taxon>Ancylostoma</taxon>
    </lineage>
</organism>
<comment type="subcellular location">
    <subcellularLocation>
        <location evidence="1">Membrane</location>
        <topology evidence="1">Multi-pass membrane protein</topology>
    </subcellularLocation>
</comment>
<dbReference type="PANTHER" id="PTHR45638">
    <property type="entry name" value="CYCLIC NUCLEOTIDE-GATED CATION CHANNEL SUBUNIT A"/>
    <property type="match status" value="1"/>
</dbReference>
<dbReference type="GO" id="GO:0005886">
    <property type="term" value="C:plasma membrane"/>
    <property type="evidence" value="ECO:0007669"/>
    <property type="project" value="TreeGrafter"/>
</dbReference>
<feature type="domain" description="Ion transport" evidence="7">
    <location>
        <begin position="2"/>
        <end position="157"/>
    </location>
</feature>
<evidence type="ECO:0000256" key="2">
    <source>
        <dbReference type="ARBA" id="ARBA00022692"/>
    </source>
</evidence>
<proteinExistence type="predicted"/>
<dbReference type="Proteomes" id="UP000054495">
    <property type="component" value="Unassembled WGS sequence"/>
</dbReference>
<dbReference type="Pfam" id="PF00520">
    <property type="entry name" value="Ion_trans"/>
    <property type="match status" value="1"/>
</dbReference>
<keyword evidence="2 5" id="KW-0812">Transmembrane</keyword>
<dbReference type="SUPFAM" id="SSF81324">
    <property type="entry name" value="Voltage-gated potassium channels"/>
    <property type="match status" value="1"/>
</dbReference>
<keyword evidence="9" id="KW-1185">Reference proteome</keyword>
<dbReference type="GO" id="GO:0030553">
    <property type="term" value="F:cGMP binding"/>
    <property type="evidence" value="ECO:0007669"/>
    <property type="project" value="TreeGrafter"/>
</dbReference>
<dbReference type="GO" id="GO:0005223">
    <property type="term" value="F:intracellularly cGMP-activated cation channel activity"/>
    <property type="evidence" value="ECO:0007669"/>
    <property type="project" value="TreeGrafter"/>
</dbReference>
<evidence type="ECO:0000313" key="9">
    <source>
        <dbReference type="Proteomes" id="UP000054495"/>
    </source>
</evidence>